<accession>A0ABU8NH30</accession>
<dbReference type="RefSeq" id="WP_337715030.1">
    <property type="nucleotide sequence ID" value="NZ_JBBEUB010000001.1"/>
</dbReference>
<evidence type="ECO:0000313" key="4">
    <source>
        <dbReference type="Proteomes" id="UP001378956"/>
    </source>
</evidence>
<sequence length="475" mass="52672">MKNKFTSKRTKILSLLACVMIFSGFSSFGNIRLPAIIGNNMLLQQKMDVKLWGWADPNEKISITTSWNQKSYQVVGDRDAKWQITVPGSGAGGPYTIGFKGKNLITLTNILIGEVWVCSGQSNMEMCGNWGLKDIKEELPQAYNKNIRFFCIPKKSARYPQDDVEGSWEVCDSSALKTFSAVGYFFGKKLNEKLGTPIGLIGASWGGSAAEVWTPDSLVNADTALKSAASRIQPSGMVPYHPGYAYNAMIAPITNYSIAGAIWYQGENNTETANTYSKLFITLIDAWRKAWQKDFPFYYVQIAPFSYKKVNSGALLREAQLQSMSHPNTGMVATTDLVTDVNNVHPENKHDVGWRLANWALAETYGHKIHAYKSPVYTHVSFEKNKALITIANASAGMVIKGEKVNDIEIAGKDSIFYAAMATLKDNKIIAWSDSVKHPVALRYAFHDTSIGNVFNKDGLPLIPFRTDNWPIVTP</sequence>
<dbReference type="InterPro" id="IPR036514">
    <property type="entry name" value="SGNH_hydro_sf"/>
</dbReference>
<evidence type="ECO:0000313" key="3">
    <source>
        <dbReference type="EMBL" id="MEJ2901163.1"/>
    </source>
</evidence>
<dbReference type="PANTHER" id="PTHR22901">
    <property type="entry name" value="SIALATE O-ACETYLESTERASE"/>
    <property type="match status" value="1"/>
</dbReference>
<gene>
    <name evidence="3" type="ORF">WAE58_01930</name>
</gene>
<comment type="caution">
    <text evidence="3">The sequence shown here is derived from an EMBL/GenBank/DDBJ whole genome shotgun (WGS) entry which is preliminary data.</text>
</comment>
<dbReference type="Proteomes" id="UP001378956">
    <property type="component" value="Unassembled WGS sequence"/>
</dbReference>
<dbReference type="SUPFAM" id="SSF52266">
    <property type="entry name" value="SGNH hydrolase"/>
    <property type="match status" value="1"/>
</dbReference>
<evidence type="ECO:0000256" key="1">
    <source>
        <dbReference type="ARBA" id="ARBA00022801"/>
    </source>
</evidence>
<dbReference type="Pfam" id="PF03629">
    <property type="entry name" value="SASA"/>
    <property type="match status" value="1"/>
</dbReference>
<name>A0ABU8NH30_9SPHI</name>
<proteinExistence type="predicted"/>
<dbReference type="InterPro" id="IPR005181">
    <property type="entry name" value="SASA"/>
</dbReference>
<protein>
    <submittedName>
        <fullName evidence="3">Sialate O-acetylesterase</fullName>
    </submittedName>
</protein>
<dbReference type="EMBL" id="JBBEUB010000001">
    <property type="protein sequence ID" value="MEJ2901163.1"/>
    <property type="molecule type" value="Genomic_DNA"/>
</dbReference>
<dbReference type="Gene3D" id="3.40.50.1110">
    <property type="entry name" value="SGNH hydrolase"/>
    <property type="match status" value="1"/>
</dbReference>
<organism evidence="3 4">
    <name type="scientific">Pedobacter panaciterrae</name>
    <dbReference type="NCBI Taxonomy" id="363849"/>
    <lineage>
        <taxon>Bacteria</taxon>
        <taxon>Pseudomonadati</taxon>
        <taxon>Bacteroidota</taxon>
        <taxon>Sphingobacteriia</taxon>
        <taxon>Sphingobacteriales</taxon>
        <taxon>Sphingobacteriaceae</taxon>
        <taxon>Pedobacter</taxon>
    </lineage>
</organism>
<evidence type="ECO:0000259" key="2">
    <source>
        <dbReference type="Pfam" id="PF03629"/>
    </source>
</evidence>
<keyword evidence="4" id="KW-1185">Reference proteome</keyword>
<keyword evidence="1" id="KW-0378">Hydrolase</keyword>
<reference evidence="3 4" key="1">
    <citation type="submission" date="2024-03" db="EMBL/GenBank/DDBJ databases">
        <title>Sequence of Lycoming College Course Isolates.</title>
        <authorList>
            <person name="Plotts O."/>
            <person name="Newman J."/>
        </authorList>
    </citation>
    <scope>NUCLEOTIDE SEQUENCE [LARGE SCALE GENOMIC DNA]</scope>
    <source>
        <strain evidence="3 4">CJB-3</strain>
    </source>
</reference>
<feature type="domain" description="Sialate O-acetylesterase" evidence="2">
    <location>
        <begin position="114"/>
        <end position="358"/>
    </location>
</feature>
<dbReference type="PANTHER" id="PTHR22901:SF0">
    <property type="entry name" value="SIALATE O-ACETYLESTERASE"/>
    <property type="match status" value="1"/>
</dbReference>
<dbReference type="InterPro" id="IPR039329">
    <property type="entry name" value="SIAE"/>
</dbReference>